<keyword evidence="2" id="KW-0378">Hydrolase</keyword>
<dbReference type="CDD" id="cd10032">
    <property type="entry name" value="UDG-F6_HDG"/>
    <property type="match status" value="1"/>
</dbReference>
<dbReference type="AlphaFoldDB" id="A0A6C1B3R1"/>
<dbReference type="KEGG" id="azq:G3580_12040"/>
<dbReference type="GO" id="GO:0033958">
    <property type="term" value="F:DNA-deoxyinosine glycosylase activity"/>
    <property type="evidence" value="ECO:0007669"/>
    <property type="project" value="UniProtKB-EC"/>
</dbReference>
<dbReference type="SMART" id="SM00986">
    <property type="entry name" value="UDG"/>
    <property type="match status" value="1"/>
</dbReference>
<sequence>MSTVRSFPPLAAPDATRLILGSMPGRRSLAQVQYYAHPHNAFWKIMGDLLGFDPQTAYERRCEALGAARVALWDVMATCIRPSSLDADIVEDSIVPNDLAGFLTGHPQIGAIYFNGAKAEHSFLRHVLPALNDTQRTIPRHRLPSTSPAHAGMRFEDKLARWREALTAGSAG</sequence>
<dbReference type="SUPFAM" id="SSF52141">
    <property type="entry name" value="Uracil-DNA glycosylase-like"/>
    <property type="match status" value="1"/>
</dbReference>
<dbReference type="Pfam" id="PF03167">
    <property type="entry name" value="UDG"/>
    <property type="match status" value="1"/>
</dbReference>
<evidence type="ECO:0000313" key="3">
    <source>
        <dbReference type="Proteomes" id="UP000501991"/>
    </source>
</evidence>
<gene>
    <name evidence="2" type="ORF">G3580_12040</name>
</gene>
<proteinExistence type="predicted"/>
<dbReference type="Proteomes" id="UP000501991">
    <property type="component" value="Chromosome"/>
</dbReference>
<dbReference type="InterPro" id="IPR036895">
    <property type="entry name" value="Uracil-DNA_glycosylase-like_sf"/>
</dbReference>
<dbReference type="InterPro" id="IPR005122">
    <property type="entry name" value="Uracil-DNA_glycosylase-like"/>
</dbReference>
<dbReference type="EC" id="3.2.2.15" evidence="2"/>
<protein>
    <submittedName>
        <fullName evidence="2">DNA-deoxyinosine glycosylase</fullName>
        <ecNumber evidence="2">3.2.2.15</ecNumber>
    </submittedName>
</protein>
<evidence type="ECO:0000313" key="2">
    <source>
        <dbReference type="EMBL" id="QID18301.1"/>
    </source>
</evidence>
<organism evidence="2 3">
    <name type="scientific">Nitrogeniibacter mangrovi</name>
    <dbReference type="NCBI Taxonomy" id="2016596"/>
    <lineage>
        <taxon>Bacteria</taxon>
        <taxon>Pseudomonadati</taxon>
        <taxon>Pseudomonadota</taxon>
        <taxon>Betaproteobacteria</taxon>
        <taxon>Rhodocyclales</taxon>
        <taxon>Zoogloeaceae</taxon>
        <taxon>Nitrogeniibacter</taxon>
    </lineage>
</organism>
<keyword evidence="2" id="KW-0326">Glycosidase</keyword>
<name>A0A6C1B3R1_9RHOO</name>
<accession>A0A6C1B3R1</accession>
<dbReference type="EMBL" id="CP048836">
    <property type="protein sequence ID" value="QID18301.1"/>
    <property type="molecule type" value="Genomic_DNA"/>
</dbReference>
<evidence type="ECO:0000259" key="1">
    <source>
        <dbReference type="SMART" id="SM00986"/>
    </source>
</evidence>
<dbReference type="RefSeq" id="WP_173765825.1">
    <property type="nucleotide sequence ID" value="NZ_CP048836.1"/>
</dbReference>
<dbReference type="Gene3D" id="3.40.470.10">
    <property type="entry name" value="Uracil-DNA glycosylase-like domain"/>
    <property type="match status" value="1"/>
</dbReference>
<feature type="domain" description="Uracil-DNA glycosylase-like" evidence="1">
    <location>
        <begin position="8"/>
        <end position="166"/>
    </location>
</feature>
<dbReference type="NCBIfam" id="TIGR04274">
    <property type="entry name" value="hypoxanDNAglyco"/>
    <property type="match status" value="1"/>
</dbReference>
<reference evidence="2 3" key="1">
    <citation type="submission" date="2020-02" db="EMBL/GenBank/DDBJ databases">
        <title>Nitrogenibacter mangrovi gen. nov., sp. nov. isolated from mangrove sediment, a denitrifying betaproteobacterium.</title>
        <authorList>
            <person name="Liao H."/>
            <person name="Tian Y."/>
        </authorList>
    </citation>
    <scope>NUCLEOTIDE SEQUENCE [LARGE SCALE GENOMIC DNA]</scope>
    <source>
        <strain evidence="2 3">M9-3-2</strain>
    </source>
</reference>
<dbReference type="InterPro" id="IPR026353">
    <property type="entry name" value="Hypoxan-DNA_Glyclase"/>
</dbReference>
<keyword evidence="3" id="KW-1185">Reference proteome</keyword>
<dbReference type="SMART" id="SM00987">
    <property type="entry name" value="UreE_C"/>
    <property type="match status" value="1"/>
</dbReference>